<dbReference type="PROSITE" id="PS00373">
    <property type="entry name" value="GART"/>
    <property type="match status" value="1"/>
</dbReference>
<accession>A0ABS7K6L3</accession>
<comment type="pathway">
    <text evidence="1 6">Purine metabolism; IMP biosynthesis via de novo pathway; N(2)-formyl-N(1)-(5-phospho-D-ribosyl)glycinamide from N(1)-(5-phospho-D-ribosyl)glycinamide (10-formyl THF route): step 1/1.</text>
</comment>
<feature type="binding site" evidence="6">
    <location>
        <begin position="12"/>
        <end position="14"/>
    </location>
    <ligand>
        <name>N(1)-(5-phospho-beta-D-ribosyl)glycinamide</name>
        <dbReference type="ChEBI" id="CHEBI:143788"/>
    </ligand>
</feature>
<evidence type="ECO:0000313" key="9">
    <source>
        <dbReference type="Proteomes" id="UP000769780"/>
    </source>
</evidence>
<dbReference type="EMBL" id="JACWFH010000016">
    <property type="protein sequence ID" value="MBY0097918.1"/>
    <property type="molecule type" value="Genomic_DNA"/>
</dbReference>
<evidence type="ECO:0000256" key="6">
    <source>
        <dbReference type="HAMAP-Rule" id="MF_01930"/>
    </source>
</evidence>
<evidence type="ECO:0000256" key="2">
    <source>
        <dbReference type="ARBA" id="ARBA00022679"/>
    </source>
</evidence>
<organism evidence="8 9">
    <name type="scientific">Mesobacillus maritimus</name>
    <dbReference type="NCBI Taxonomy" id="1643336"/>
    <lineage>
        <taxon>Bacteria</taxon>
        <taxon>Bacillati</taxon>
        <taxon>Bacillota</taxon>
        <taxon>Bacilli</taxon>
        <taxon>Bacillales</taxon>
        <taxon>Bacillaceae</taxon>
        <taxon>Mesobacillus</taxon>
    </lineage>
</organism>
<dbReference type="EC" id="2.1.2.2" evidence="6"/>
<gene>
    <name evidence="6 8" type="primary">purN</name>
    <name evidence="8" type="ORF">H0185_14020</name>
</gene>
<dbReference type="InterPro" id="IPR004607">
    <property type="entry name" value="GART"/>
</dbReference>
<dbReference type="PANTHER" id="PTHR43369:SF2">
    <property type="entry name" value="PHOSPHORIBOSYLGLYCINAMIDE FORMYLTRANSFERASE"/>
    <property type="match status" value="1"/>
</dbReference>
<evidence type="ECO:0000259" key="7">
    <source>
        <dbReference type="Pfam" id="PF00551"/>
    </source>
</evidence>
<keyword evidence="9" id="KW-1185">Reference proteome</keyword>
<evidence type="ECO:0000256" key="3">
    <source>
        <dbReference type="ARBA" id="ARBA00022755"/>
    </source>
</evidence>
<dbReference type="PANTHER" id="PTHR43369">
    <property type="entry name" value="PHOSPHORIBOSYLGLYCINAMIDE FORMYLTRANSFERASE"/>
    <property type="match status" value="1"/>
</dbReference>
<dbReference type="Gene3D" id="3.40.50.170">
    <property type="entry name" value="Formyl transferase, N-terminal domain"/>
    <property type="match status" value="1"/>
</dbReference>
<comment type="similarity">
    <text evidence="4 6">Belongs to the GART family.</text>
</comment>
<dbReference type="RefSeq" id="WP_221874137.1">
    <property type="nucleotide sequence ID" value="NZ_JACWFH010000016.1"/>
</dbReference>
<dbReference type="CDD" id="cd08645">
    <property type="entry name" value="FMT_core_GART"/>
    <property type="match status" value="1"/>
</dbReference>
<dbReference type="GO" id="GO:0004644">
    <property type="term" value="F:phosphoribosylglycinamide formyltransferase activity"/>
    <property type="evidence" value="ECO:0007669"/>
    <property type="project" value="UniProtKB-EC"/>
</dbReference>
<dbReference type="InterPro" id="IPR036477">
    <property type="entry name" value="Formyl_transf_N_sf"/>
</dbReference>
<sequence length="195" mass="21480">MKKIVVFASGNGSNFQALLDAVHNGNLQAEVSLLVCDRPGAFVIDRAKNAAVPFFVFQPKEFLDKEEYESQILALLKEKKIEWIILAGYMRLIGQTLLQAYEGRIVNIHPSLLPAFPGKDAVGQALEAGVEQTGVTVHYVDAGMDTGEIIAQEVVEMIPDETSDSLQAKIQKVEHQLYPRVVKMLLDGKKEATSI</sequence>
<name>A0ABS7K6L3_9BACI</name>
<dbReference type="HAMAP" id="MF_01930">
    <property type="entry name" value="PurN"/>
    <property type="match status" value="1"/>
</dbReference>
<evidence type="ECO:0000256" key="1">
    <source>
        <dbReference type="ARBA" id="ARBA00005054"/>
    </source>
</evidence>
<feature type="domain" description="Formyl transferase N-terminal" evidence="7">
    <location>
        <begin position="2"/>
        <end position="182"/>
    </location>
</feature>
<dbReference type="Proteomes" id="UP000769780">
    <property type="component" value="Unassembled WGS sequence"/>
</dbReference>
<feature type="binding site" evidence="6">
    <location>
        <position position="65"/>
    </location>
    <ligand>
        <name>(6R)-10-formyltetrahydrofolate</name>
        <dbReference type="ChEBI" id="CHEBI:195366"/>
    </ligand>
</feature>
<dbReference type="Pfam" id="PF00551">
    <property type="entry name" value="Formyl_trans_N"/>
    <property type="match status" value="1"/>
</dbReference>
<dbReference type="NCBIfam" id="TIGR00639">
    <property type="entry name" value="PurN"/>
    <property type="match status" value="1"/>
</dbReference>
<feature type="site" description="Raises pKa of active site His" evidence="6">
    <location>
        <position position="145"/>
    </location>
</feature>
<protein>
    <recommendedName>
        <fullName evidence="6">Phosphoribosylglycinamide formyltransferase</fullName>
        <ecNumber evidence="6">2.1.2.2</ecNumber>
    </recommendedName>
    <alternativeName>
        <fullName evidence="6">5'-phosphoribosylglycinamide transformylase</fullName>
    </alternativeName>
    <alternativeName>
        <fullName evidence="6">GAR transformylase</fullName>
        <shortName evidence="6">GART</shortName>
    </alternativeName>
</protein>
<comment type="catalytic activity">
    <reaction evidence="5 6">
        <text>N(1)-(5-phospho-beta-D-ribosyl)glycinamide + (6R)-10-formyltetrahydrofolate = N(2)-formyl-N(1)-(5-phospho-beta-D-ribosyl)glycinamide + (6S)-5,6,7,8-tetrahydrofolate + H(+)</text>
        <dbReference type="Rhea" id="RHEA:15053"/>
        <dbReference type="ChEBI" id="CHEBI:15378"/>
        <dbReference type="ChEBI" id="CHEBI:57453"/>
        <dbReference type="ChEBI" id="CHEBI:143788"/>
        <dbReference type="ChEBI" id="CHEBI:147286"/>
        <dbReference type="ChEBI" id="CHEBI:195366"/>
        <dbReference type="EC" id="2.1.2.2"/>
    </reaction>
</comment>
<evidence type="ECO:0000256" key="5">
    <source>
        <dbReference type="ARBA" id="ARBA00047664"/>
    </source>
</evidence>
<comment type="function">
    <text evidence="6">Catalyzes the transfer of a formyl group from 10-formyltetrahydrofolate to 5-phospho-ribosyl-glycinamide (GAR), producing 5-phospho-ribosyl-N-formylglycinamide (FGAR) and tetrahydrofolate.</text>
</comment>
<keyword evidence="3 6" id="KW-0658">Purine biosynthesis</keyword>
<dbReference type="InterPro" id="IPR002376">
    <property type="entry name" value="Formyl_transf_N"/>
</dbReference>
<evidence type="ECO:0000256" key="4">
    <source>
        <dbReference type="ARBA" id="ARBA00038440"/>
    </source>
</evidence>
<proteinExistence type="inferred from homology"/>
<keyword evidence="2 6" id="KW-0808">Transferase</keyword>
<feature type="binding site" evidence="6">
    <location>
        <position position="107"/>
    </location>
    <ligand>
        <name>(6R)-10-formyltetrahydrofolate</name>
        <dbReference type="ChEBI" id="CHEBI:195366"/>
    </ligand>
</feature>
<feature type="active site" description="Proton donor" evidence="6">
    <location>
        <position position="109"/>
    </location>
</feature>
<feature type="binding site" evidence="6">
    <location>
        <begin position="90"/>
        <end position="93"/>
    </location>
    <ligand>
        <name>(6R)-10-formyltetrahydrofolate</name>
        <dbReference type="ChEBI" id="CHEBI:195366"/>
    </ligand>
</feature>
<reference evidence="8 9" key="1">
    <citation type="submission" date="2020-07" db="EMBL/GenBank/DDBJ databases">
        <title>Fungal Genomes of the International Space Station.</title>
        <authorList>
            <person name="Seuylemezian A."/>
            <person name="Singh N.K."/>
            <person name="Wood J."/>
            <person name="Venkateswaran K."/>
        </authorList>
    </citation>
    <scope>NUCLEOTIDE SEQUENCE [LARGE SCALE GENOMIC DNA]</scope>
    <source>
        <strain evidence="8 9">PL-B2</strain>
    </source>
</reference>
<comment type="caution">
    <text evidence="8">The sequence shown here is derived from an EMBL/GenBank/DDBJ whole genome shotgun (WGS) entry which is preliminary data.</text>
</comment>
<evidence type="ECO:0000313" key="8">
    <source>
        <dbReference type="EMBL" id="MBY0097918.1"/>
    </source>
</evidence>
<dbReference type="SUPFAM" id="SSF53328">
    <property type="entry name" value="Formyltransferase"/>
    <property type="match status" value="1"/>
</dbReference>
<dbReference type="InterPro" id="IPR001555">
    <property type="entry name" value="GART_AS"/>
</dbReference>